<name>A0A4V3WTL0_9MICO</name>
<keyword evidence="2" id="KW-0472">Membrane</keyword>
<keyword evidence="2" id="KW-0812">Transmembrane</keyword>
<organism evidence="3 4">
    <name type="scientific">Naasia lichenicola</name>
    <dbReference type="NCBI Taxonomy" id="2565933"/>
    <lineage>
        <taxon>Bacteria</taxon>
        <taxon>Bacillati</taxon>
        <taxon>Actinomycetota</taxon>
        <taxon>Actinomycetes</taxon>
        <taxon>Micrococcales</taxon>
        <taxon>Microbacteriaceae</taxon>
        <taxon>Naasia</taxon>
    </lineage>
</organism>
<proteinExistence type="predicted"/>
<keyword evidence="2" id="KW-1133">Transmembrane helix</keyword>
<reference evidence="3 4" key="1">
    <citation type="submission" date="2019-04" db="EMBL/GenBank/DDBJ databases">
        <authorList>
            <person name="Jiang L."/>
        </authorList>
    </citation>
    <scope>NUCLEOTIDE SEQUENCE [LARGE SCALE GENOMIC DNA]</scope>
    <source>
        <strain evidence="3 4">YIM 131853</strain>
    </source>
</reference>
<dbReference type="RefSeq" id="WP_136426522.1">
    <property type="nucleotide sequence ID" value="NZ_SSSM01000002.1"/>
</dbReference>
<dbReference type="AlphaFoldDB" id="A0A4V3WTL0"/>
<accession>A0A4V3WTL0</accession>
<dbReference type="EMBL" id="SSSM01000002">
    <property type="protein sequence ID" value="THG32357.1"/>
    <property type="molecule type" value="Genomic_DNA"/>
</dbReference>
<protein>
    <submittedName>
        <fullName evidence="3">Uncharacterized protein</fullName>
    </submittedName>
</protein>
<gene>
    <name evidence="3" type="ORF">E6C64_04895</name>
</gene>
<sequence length="95" mass="9442">MIDWSALLLVAAVAIGGAAIIVSLFATGIRFLSTPPVAETVGAAASAGSARDDEMDDVSDPTRPASATVGGVVCFVLAGLGVLYGVYLIIPALHG</sequence>
<evidence type="ECO:0000256" key="1">
    <source>
        <dbReference type="SAM" id="MobiDB-lite"/>
    </source>
</evidence>
<feature type="transmembrane region" description="Helical" evidence="2">
    <location>
        <begin position="65"/>
        <end position="90"/>
    </location>
</feature>
<feature type="transmembrane region" description="Helical" evidence="2">
    <location>
        <begin position="7"/>
        <end position="29"/>
    </location>
</feature>
<evidence type="ECO:0000256" key="2">
    <source>
        <dbReference type="SAM" id="Phobius"/>
    </source>
</evidence>
<keyword evidence="4" id="KW-1185">Reference proteome</keyword>
<evidence type="ECO:0000313" key="4">
    <source>
        <dbReference type="Proteomes" id="UP000309133"/>
    </source>
</evidence>
<dbReference type="Proteomes" id="UP000309133">
    <property type="component" value="Unassembled WGS sequence"/>
</dbReference>
<comment type="caution">
    <text evidence="3">The sequence shown here is derived from an EMBL/GenBank/DDBJ whole genome shotgun (WGS) entry which is preliminary data.</text>
</comment>
<evidence type="ECO:0000313" key="3">
    <source>
        <dbReference type="EMBL" id="THG32357.1"/>
    </source>
</evidence>
<feature type="region of interest" description="Disordered" evidence="1">
    <location>
        <begin position="44"/>
        <end position="66"/>
    </location>
</feature>